<accession>A0A382HUA2</accession>
<dbReference type="AlphaFoldDB" id="A0A382HUA2"/>
<protein>
    <submittedName>
        <fullName evidence="1">Uncharacterized protein</fullName>
    </submittedName>
</protein>
<organism evidence="1">
    <name type="scientific">marine metagenome</name>
    <dbReference type="NCBI Taxonomy" id="408172"/>
    <lineage>
        <taxon>unclassified sequences</taxon>
        <taxon>metagenomes</taxon>
        <taxon>ecological metagenomes</taxon>
    </lineage>
</organism>
<gene>
    <name evidence="1" type="ORF">METZ01_LOCUS243047</name>
</gene>
<proteinExistence type="predicted"/>
<reference evidence="1" key="1">
    <citation type="submission" date="2018-05" db="EMBL/GenBank/DDBJ databases">
        <authorList>
            <person name="Lanie J.A."/>
            <person name="Ng W.-L."/>
            <person name="Kazmierczak K.M."/>
            <person name="Andrzejewski T.M."/>
            <person name="Davidsen T.M."/>
            <person name="Wayne K.J."/>
            <person name="Tettelin H."/>
            <person name="Glass J.I."/>
            <person name="Rusch D."/>
            <person name="Podicherti R."/>
            <person name="Tsui H.-C.T."/>
            <person name="Winkler M.E."/>
        </authorList>
    </citation>
    <scope>NUCLEOTIDE SEQUENCE</scope>
</reference>
<dbReference type="EMBL" id="UINC01063020">
    <property type="protein sequence ID" value="SVB90193.1"/>
    <property type="molecule type" value="Genomic_DNA"/>
</dbReference>
<sequence>MNHKLFQHCQYYVSFGVRKIKFSPDYPMRGKMYKDMLEIYFDVVSNTFKDNLARLATADSKAWSAEAMRTLRTAMDEYEQQFTDEGVPQLVIDKFADWHQPSIEFITNNINALNESKIANDSARKTSVLFGTILNATKTAIFSAERTLIVLNGELSGNTYKGEVIE</sequence>
<evidence type="ECO:0000313" key="1">
    <source>
        <dbReference type="EMBL" id="SVB90193.1"/>
    </source>
</evidence>
<name>A0A382HUA2_9ZZZZ</name>